<evidence type="ECO:0000259" key="5">
    <source>
        <dbReference type="PROSITE" id="PS50287"/>
    </source>
</evidence>
<dbReference type="GO" id="GO:0016020">
    <property type="term" value="C:membrane"/>
    <property type="evidence" value="ECO:0007669"/>
    <property type="project" value="InterPro"/>
</dbReference>
<evidence type="ECO:0000256" key="1">
    <source>
        <dbReference type="ARBA" id="ARBA00023157"/>
    </source>
</evidence>
<proteinExistence type="predicted"/>
<dbReference type="Pfam" id="PF00530">
    <property type="entry name" value="SRCR"/>
    <property type="match status" value="1"/>
</dbReference>
<evidence type="ECO:0000256" key="2">
    <source>
        <dbReference type="PROSITE-ProRule" id="PRU00196"/>
    </source>
</evidence>
<dbReference type="InParanoid" id="A0A1X7T0V4"/>
<name>A0A1X7T0V4_AMPQE</name>
<feature type="domain" description="SRCR" evidence="5">
    <location>
        <begin position="9"/>
        <end position="103"/>
    </location>
</feature>
<keyword evidence="1" id="KW-1015">Disulfide bond</keyword>
<dbReference type="EnsemblMetazoa" id="Aqu2.1.08075_001">
    <property type="protein sequence ID" value="Aqu2.1.08075_001"/>
    <property type="gene ID" value="Aqu2.1.08075"/>
</dbReference>
<dbReference type="InterPro" id="IPR036772">
    <property type="entry name" value="SRCR-like_dom_sf"/>
</dbReference>
<accession>A0A1X7T0V4</accession>
<reference evidence="6" key="1">
    <citation type="submission" date="2017-05" db="UniProtKB">
        <authorList>
            <consortium name="EnsemblMetazoa"/>
        </authorList>
    </citation>
    <scope>IDENTIFICATION</scope>
</reference>
<evidence type="ECO:0000256" key="3">
    <source>
        <dbReference type="SAM" id="MobiDB-lite"/>
    </source>
</evidence>
<feature type="transmembrane region" description="Helical" evidence="4">
    <location>
        <begin position="261"/>
        <end position="288"/>
    </location>
</feature>
<sequence length="335" mass="38301">LWDVKLDPLQLYYGIKKGWRTICFEGIKLEVAHVVCRQKGFINATYFNISGFSSVSDHVITQVLCPSTSNYSLYGETNIMRCNISDPVLNETETCTPAKIVCNTNRRKDHPYKGQVYLDKTKTDTPTDGVVKVYLYNEWYPVCRNAAFTKTVSDSICRQYGYTGSQNNWASESSGSPSKMCVIATEYTCTNETGSFECFTHCMIPNKYKLDSYEEHVALICSFNVTKKYLRSGSQAQCALPLNETSHLCPTCKNKSAHDRIIIWLLVGFLLCTISILALFIITLLFCYRKTIKRECCRCCRKIANKMQKIKDDDDSEQNDRTPLNDYQNRRNSLN</sequence>
<protein>
    <recommendedName>
        <fullName evidence="5">SRCR domain-containing protein</fullName>
    </recommendedName>
</protein>
<dbReference type="InterPro" id="IPR001190">
    <property type="entry name" value="SRCR"/>
</dbReference>
<feature type="domain" description="SRCR" evidence="5">
    <location>
        <begin position="116"/>
        <end position="222"/>
    </location>
</feature>
<organism evidence="6">
    <name type="scientific">Amphimedon queenslandica</name>
    <name type="common">Sponge</name>
    <dbReference type="NCBI Taxonomy" id="400682"/>
    <lineage>
        <taxon>Eukaryota</taxon>
        <taxon>Metazoa</taxon>
        <taxon>Porifera</taxon>
        <taxon>Demospongiae</taxon>
        <taxon>Heteroscleromorpha</taxon>
        <taxon>Haplosclerida</taxon>
        <taxon>Niphatidae</taxon>
        <taxon>Amphimedon</taxon>
    </lineage>
</organism>
<dbReference type="OrthoDB" id="6380398at2759"/>
<keyword evidence="4" id="KW-0812">Transmembrane</keyword>
<evidence type="ECO:0000256" key="4">
    <source>
        <dbReference type="SAM" id="Phobius"/>
    </source>
</evidence>
<comment type="caution">
    <text evidence="2">Lacks conserved residue(s) required for the propagation of feature annotation.</text>
</comment>
<keyword evidence="4" id="KW-1133">Transmembrane helix</keyword>
<feature type="compositionally biased region" description="Polar residues" evidence="3">
    <location>
        <begin position="321"/>
        <end position="335"/>
    </location>
</feature>
<feature type="region of interest" description="Disordered" evidence="3">
    <location>
        <begin position="311"/>
        <end position="335"/>
    </location>
</feature>
<keyword evidence="4" id="KW-0472">Membrane</keyword>
<dbReference type="AlphaFoldDB" id="A0A1X7T0V4"/>
<dbReference type="Gene3D" id="3.10.250.10">
    <property type="entry name" value="SRCR-like domain"/>
    <property type="match status" value="2"/>
</dbReference>
<dbReference type="PROSITE" id="PS50287">
    <property type="entry name" value="SRCR_2"/>
    <property type="match status" value="2"/>
</dbReference>
<dbReference type="SUPFAM" id="SSF56487">
    <property type="entry name" value="SRCR-like"/>
    <property type="match status" value="2"/>
</dbReference>
<evidence type="ECO:0000313" key="6">
    <source>
        <dbReference type="EnsemblMetazoa" id="Aqu2.1.08075_001"/>
    </source>
</evidence>